<dbReference type="Proteomes" id="UP000677687">
    <property type="component" value="Unassembled WGS sequence"/>
</dbReference>
<evidence type="ECO:0000313" key="2">
    <source>
        <dbReference type="Proteomes" id="UP000677687"/>
    </source>
</evidence>
<protein>
    <submittedName>
        <fullName evidence="1">Uncharacterized protein</fullName>
    </submittedName>
</protein>
<dbReference type="EMBL" id="JAGVWD010000043">
    <property type="protein sequence ID" value="MBS3057571.1"/>
    <property type="molecule type" value="Genomic_DNA"/>
</dbReference>
<accession>A0A8T4KT87</accession>
<name>A0A8T4KT87_9ARCH</name>
<sequence length="105" mass="12072">MLIQIIQKRRIRSTRNPVRKGAANLIGLNEALIGAMRNKVNRIWQRRNKVDSEKIKSALRQFAALSQKSGEINEFLFELDVEQFTPELLGNLLKFAGPKWRQAIA</sequence>
<comment type="caution">
    <text evidence="1">The sequence shown here is derived from an EMBL/GenBank/DDBJ whole genome shotgun (WGS) entry which is preliminary data.</text>
</comment>
<organism evidence="1 2">
    <name type="scientific">Candidatus Iainarchaeum sp</name>
    <dbReference type="NCBI Taxonomy" id="3101447"/>
    <lineage>
        <taxon>Archaea</taxon>
        <taxon>Candidatus Iainarchaeota</taxon>
        <taxon>Candidatus Iainarchaeia</taxon>
        <taxon>Candidatus Iainarchaeales</taxon>
        <taxon>Candidatus Iainarchaeaceae</taxon>
        <taxon>Candidatus Iainarchaeum</taxon>
    </lineage>
</organism>
<evidence type="ECO:0000313" key="1">
    <source>
        <dbReference type="EMBL" id="MBS3057571.1"/>
    </source>
</evidence>
<reference evidence="1" key="1">
    <citation type="submission" date="2021-03" db="EMBL/GenBank/DDBJ databases">
        <authorList>
            <person name="Jaffe A."/>
        </authorList>
    </citation>
    <scope>NUCLEOTIDE SEQUENCE</scope>
    <source>
        <strain evidence="1">RIFCSPHIGHO2_01_FULL_AR10_44_11</strain>
    </source>
</reference>
<reference evidence="1" key="2">
    <citation type="submission" date="2021-05" db="EMBL/GenBank/DDBJ databases">
        <title>Protein family content uncovers lineage relationships and bacterial pathway maintenance mechanisms in DPANN archaea.</title>
        <authorList>
            <person name="Castelle C.J."/>
            <person name="Meheust R."/>
            <person name="Jaffe A.L."/>
            <person name="Seitz K."/>
            <person name="Gong X."/>
            <person name="Baker B.J."/>
            <person name="Banfield J.F."/>
        </authorList>
    </citation>
    <scope>NUCLEOTIDE SEQUENCE</scope>
    <source>
        <strain evidence="1">RIFCSPHIGHO2_01_FULL_AR10_44_11</strain>
    </source>
</reference>
<gene>
    <name evidence="1" type="ORF">J4415_02985</name>
</gene>
<proteinExistence type="predicted"/>
<dbReference type="AlphaFoldDB" id="A0A8T4KT87"/>